<feature type="compositionally biased region" description="Polar residues" evidence="1">
    <location>
        <begin position="11"/>
        <end position="24"/>
    </location>
</feature>
<dbReference type="STRING" id="1150469.RSPPHO_03228"/>
<reference evidence="2 3" key="1">
    <citation type="submission" date="2012-02" db="EMBL/GenBank/DDBJ databases">
        <title>Shotgun genome sequence of Phaeospirillum photometricum DSM 122.</title>
        <authorList>
            <person name="Duquesne K."/>
            <person name="Sturgis J."/>
        </authorList>
    </citation>
    <scope>NUCLEOTIDE SEQUENCE [LARGE SCALE GENOMIC DNA]</scope>
    <source>
        <strain evidence="3">DSM122</strain>
    </source>
</reference>
<protein>
    <submittedName>
        <fullName evidence="2">Uncharacterized protein</fullName>
    </submittedName>
</protein>
<sequence length="160" mass="16782">AVWGTVPGLSPTVSGTGAGRSSSWDPLWARDPGLADVFAPQSPRQLRAPRPNAEGAVWAENLGRGDRQRLPPSRNQPDGGLRGHQDENHAGGCHRLGRNHGAGRGQNPLAVGVRDRYGRSARHQAQSGAHRRDIGSGLAPAGGLDLGSLRWAAGPGLRHS</sequence>
<name>H6SIF4_PARPM</name>
<feature type="non-terminal residue" evidence="2">
    <location>
        <position position="1"/>
    </location>
</feature>
<evidence type="ECO:0000256" key="1">
    <source>
        <dbReference type="SAM" id="MobiDB-lite"/>
    </source>
</evidence>
<proteinExistence type="predicted"/>
<evidence type="ECO:0000313" key="3">
    <source>
        <dbReference type="Proteomes" id="UP000033220"/>
    </source>
</evidence>
<gene>
    <name evidence="2" type="ORF">RSPPHO_03228</name>
</gene>
<dbReference type="HOGENOM" id="CLU_1655945_0_0_5"/>
<accession>H6SIF4</accession>
<organism evidence="2 3">
    <name type="scientific">Pararhodospirillum photometricum DSM 122</name>
    <dbReference type="NCBI Taxonomy" id="1150469"/>
    <lineage>
        <taxon>Bacteria</taxon>
        <taxon>Pseudomonadati</taxon>
        <taxon>Pseudomonadota</taxon>
        <taxon>Alphaproteobacteria</taxon>
        <taxon>Rhodospirillales</taxon>
        <taxon>Rhodospirillaceae</taxon>
        <taxon>Pararhodospirillum</taxon>
    </lineage>
</organism>
<dbReference type="AlphaFoldDB" id="H6SIF4"/>
<evidence type="ECO:0000313" key="2">
    <source>
        <dbReference type="EMBL" id="CCG06568.1"/>
    </source>
</evidence>
<dbReference type="Proteomes" id="UP000033220">
    <property type="component" value="Chromosome DSM 122"/>
</dbReference>
<feature type="region of interest" description="Disordered" evidence="1">
    <location>
        <begin position="1"/>
        <end position="160"/>
    </location>
</feature>
<keyword evidence="3" id="KW-1185">Reference proteome</keyword>
<dbReference type="EMBL" id="HE663493">
    <property type="protein sequence ID" value="CCG06568.1"/>
    <property type="molecule type" value="Genomic_DNA"/>
</dbReference>
<dbReference type="KEGG" id="rpm:RSPPHO_03228"/>